<dbReference type="Gene3D" id="3.30.300.20">
    <property type="match status" value="1"/>
</dbReference>
<proteinExistence type="predicted"/>
<organism evidence="1 2">
    <name type="scientific">Musa acuminata subsp. malaccensis</name>
    <name type="common">Wild banana</name>
    <name type="synonym">Musa malaccensis</name>
    <dbReference type="NCBI Taxonomy" id="214687"/>
    <lineage>
        <taxon>Eukaryota</taxon>
        <taxon>Viridiplantae</taxon>
        <taxon>Streptophyta</taxon>
        <taxon>Embryophyta</taxon>
        <taxon>Tracheophyta</taxon>
        <taxon>Spermatophyta</taxon>
        <taxon>Magnoliopsida</taxon>
        <taxon>Liliopsida</taxon>
        <taxon>Zingiberales</taxon>
        <taxon>Musaceae</taxon>
        <taxon>Musa</taxon>
    </lineage>
</organism>
<keyword evidence="2" id="KW-1185">Reference proteome</keyword>
<evidence type="ECO:0000313" key="1">
    <source>
        <dbReference type="EnsemblPlants" id="Ma01_p01420.1"/>
    </source>
</evidence>
<dbReference type="InParanoid" id="A0A804HP47"/>
<reference evidence="1" key="1">
    <citation type="submission" date="2021-05" db="UniProtKB">
        <authorList>
            <consortium name="EnsemblPlants"/>
        </authorList>
    </citation>
    <scope>IDENTIFICATION</scope>
    <source>
        <strain evidence="1">subsp. malaccensis</strain>
    </source>
</reference>
<accession>A0A804HP47</accession>
<dbReference type="Gramene" id="Ma01_t01420.1">
    <property type="protein sequence ID" value="Ma01_p01420.1"/>
    <property type="gene ID" value="Ma01_g01420"/>
</dbReference>
<name>A0A804HP47_MUSAM</name>
<dbReference type="EnsemblPlants" id="Ma01_t01420.1">
    <property type="protein sequence ID" value="Ma01_p01420.1"/>
    <property type="gene ID" value="Ma01_g01420"/>
</dbReference>
<dbReference type="InterPro" id="IPR015946">
    <property type="entry name" value="KH_dom-like_a/b"/>
</dbReference>
<dbReference type="AlphaFoldDB" id="A0A804HP47"/>
<evidence type="ECO:0000313" key="2">
    <source>
        <dbReference type="Proteomes" id="UP000012960"/>
    </source>
</evidence>
<protein>
    <submittedName>
        <fullName evidence="1">Uncharacterized protein</fullName>
    </submittedName>
</protein>
<dbReference type="Proteomes" id="UP000012960">
    <property type="component" value="Unplaced"/>
</dbReference>
<sequence length="31" mass="3646">MATQMSKKRKFIDDVVFFAELSEVLRRESPS</sequence>